<evidence type="ECO:0000313" key="4">
    <source>
        <dbReference type="Proteomes" id="UP000177140"/>
    </source>
</evidence>
<organism evidence="3 4">
    <name type="scientific">Candidatus Vogelbacteria bacterium RIFOXYD2_FULL_44_9</name>
    <dbReference type="NCBI Taxonomy" id="1802441"/>
    <lineage>
        <taxon>Bacteria</taxon>
        <taxon>Candidatus Vogeliibacteriota</taxon>
    </lineage>
</organism>
<dbReference type="SUPFAM" id="SSF82771">
    <property type="entry name" value="GIY-YIG endonuclease"/>
    <property type="match status" value="1"/>
</dbReference>
<comment type="similarity">
    <text evidence="1">Belongs to the UPF0213 family.</text>
</comment>
<name>A0A1G2QN23_9BACT</name>
<dbReference type="InterPro" id="IPR050190">
    <property type="entry name" value="UPF0213_domain"/>
</dbReference>
<evidence type="ECO:0000259" key="2">
    <source>
        <dbReference type="PROSITE" id="PS50164"/>
    </source>
</evidence>
<dbReference type="Gene3D" id="3.40.1440.10">
    <property type="entry name" value="GIY-YIG endonuclease"/>
    <property type="match status" value="1"/>
</dbReference>
<comment type="caution">
    <text evidence="3">The sequence shown here is derived from an EMBL/GenBank/DDBJ whole genome shotgun (WGS) entry which is preliminary data.</text>
</comment>
<dbReference type="PANTHER" id="PTHR34477">
    <property type="entry name" value="UPF0213 PROTEIN YHBQ"/>
    <property type="match status" value="1"/>
</dbReference>
<sequence length="82" mass="9882">MFYVYILKSQKDSHFYIGKTNNFNRRFKEHNSGKVLSTKSRKPFILLKLIEVETQEESVNLEREYKKGFRREELKKEFGGFA</sequence>
<dbReference type="InterPro" id="IPR000305">
    <property type="entry name" value="GIY-YIG_endonuc"/>
</dbReference>
<evidence type="ECO:0000256" key="1">
    <source>
        <dbReference type="ARBA" id="ARBA00007435"/>
    </source>
</evidence>
<dbReference type="Pfam" id="PF01541">
    <property type="entry name" value="GIY-YIG"/>
    <property type="match status" value="1"/>
</dbReference>
<gene>
    <name evidence="3" type="ORF">A2556_00350</name>
</gene>
<protein>
    <recommendedName>
        <fullName evidence="2">GIY-YIG domain-containing protein</fullName>
    </recommendedName>
</protein>
<proteinExistence type="inferred from homology"/>
<dbReference type="InterPro" id="IPR035901">
    <property type="entry name" value="GIY-YIG_endonuc_sf"/>
</dbReference>
<dbReference type="PANTHER" id="PTHR34477:SF1">
    <property type="entry name" value="UPF0213 PROTEIN YHBQ"/>
    <property type="match status" value="1"/>
</dbReference>
<dbReference type="SMART" id="SM00465">
    <property type="entry name" value="GIYc"/>
    <property type="match status" value="1"/>
</dbReference>
<accession>A0A1G2QN23</accession>
<dbReference type="EMBL" id="MHTM01000023">
    <property type="protein sequence ID" value="OHA62020.1"/>
    <property type="molecule type" value="Genomic_DNA"/>
</dbReference>
<dbReference type="AlphaFoldDB" id="A0A1G2QN23"/>
<dbReference type="PROSITE" id="PS50164">
    <property type="entry name" value="GIY_YIG"/>
    <property type="match status" value="1"/>
</dbReference>
<reference evidence="3 4" key="1">
    <citation type="journal article" date="2016" name="Nat. Commun.">
        <title>Thousands of microbial genomes shed light on interconnected biogeochemical processes in an aquifer system.</title>
        <authorList>
            <person name="Anantharaman K."/>
            <person name="Brown C.T."/>
            <person name="Hug L.A."/>
            <person name="Sharon I."/>
            <person name="Castelle C.J."/>
            <person name="Probst A.J."/>
            <person name="Thomas B.C."/>
            <person name="Singh A."/>
            <person name="Wilkins M.J."/>
            <person name="Karaoz U."/>
            <person name="Brodie E.L."/>
            <person name="Williams K.H."/>
            <person name="Hubbard S.S."/>
            <person name="Banfield J.F."/>
        </authorList>
    </citation>
    <scope>NUCLEOTIDE SEQUENCE [LARGE SCALE GENOMIC DNA]</scope>
</reference>
<feature type="domain" description="GIY-YIG" evidence="2">
    <location>
        <begin position="1"/>
        <end position="75"/>
    </location>
</feature>
<evidence type="ECO:0000313" key="3">
    <source>
        <dbReference type="EMBL" id="OHA62020.1"/>
    </source>
</evidence>
<dbReference type="Proteomes" id="UP000177140">
    <property type="component" value="Unassembled WGS sequence"/>
</dbReference>